<gene>
    <name evidence="8" type="ORF">PEDI_09730</name>
</gene>
<name>A0AAN4VWQ1_9BACT</name>
<comment type="subcellular location">
    <subcellularLocation>
        <location evidence="1">Membrane</location>
        <topology evidence="1">Multi-pass membrane protein</topology>
    </subcellularLocation>
</comment>
<comment type="caution">
    <text evidence="8">The sequence shown here is derived from an EMBL/GenBank/DDBJ whole genome shotgun (WGS) entry which is preliminary data.</text>
</comment>
<dbReference type="PANTHER" id="PTHR30520">
    <property type="entry name" value="FORMATE TRANSPORTER-RELATED"/>
    <property type="match status" value="1"/>
</dbReference>
<dbReference type="EMBL" id="BQKE01000001">
    <property type="protein sequence ID" value="GJM60421.1"/>
    <property type="molecule type" value="Genomic_DNA"/>
</dbReference>
<feature type="transmembrane region" description="Helical" evidence="7">
    <location>
        <begin position="111"/>
        <end position="130"/>
    </location>
</feature>
<dbReference type="FunFam" id="1.20.1080.10:FF:000011">
    <property type="entry name" value="Formate family transporter"/>
    <property type="match status" value="1"/>
</dbReference>
<evidence type="ECO:0000256" key="2">
    <source>
        <dbReference type="ARBA" id="ARBA00022448"/>
    </source>
</evidence>
<dbReference type="RefSeq" id="WP_338236173.1">
    <property type="nucleotide sequence ID" value="NZ_BQKE01000001.1"/>
</dbReference>
<keyword evidence="5 7" id="KW-0472">Membrane</keyword>
<dbReference type="AlphaFoldDB" id="A0AAN4VWQ1"/>
<accession>A0AAN4VWQ1</accession>
<feature type="transmembrane region" description="Helical" evidence="7">
    <location>
        <begin position="28"/>
        <end position="50"/>
    </location>
</feature>
<evidence type="ECO:0000256" key="7">
    <source>
        <dbReference type="SAM" id="Phobius"/>
    </source>
</evidence>
<dbReference type="PANTHER" id="PTHR30520:SF6">
    <property type="entry name" value="FORMATE_NITRATE FAMILY TRANSPORTER (EUROFUNG)"/>
    <property type="match status" value="1"/>
</dbReference>
<feature type="transmembrane region" description="Helical" evidence="7">
    <location>
        <begin position="70"/>
        <end position="99"/>
    </location>
</feature>
<reference evidence="8 9" key="1">
    <citation type="submission" date="2021-12" db="EMBL/GenBank/DDBJ databases">
        <title>Genome sequencing of bacteria with rrn-lacking chromosome and rrn-plasmid.</title>
        <authorList>
            <person name="Anda M."/>
            <person name="Iwasaki W."/>
        </authorList>
    </citation>
    <scope>NUCLEOTIDE SEQUENCE [LARGE SCALE GENOMIC DNA]</scope>
    <source>
        <strain evidence="8 9">NBRC 15940</strain>
    </source>
</reference>
<dbReference type="GO" id="GO:0005886">
    <property type="term" value="C:plasma membrane"/>
    <property type="evidence" value="ECO:0007669"/>
    <property type="project" value="TreeGrafter"/>
</dbReference>
<evidence type="ECO:0000256" key="4">
    <source>
        <dbReference type="ARBA" id="ARBA00022989"/>
    </source>
</evidence>
<protein>
    <submittedName>
        <fullName evidence="8">Formate/nitrite transporter</fullName>
    </submittedName>
</protein>
<dbReference type="Proteomes" id="UP001310022">
    <property type="component" value="Unassembled WGS sequence"/>
</dbReference>
<evidence type="ECO:0000256" key="1">
    <source>
        <dbReference type="ARBA" id="ARBA00004141"/>
    </source>
</evidence>
<proteinExistence type="inferred from homology"/>
<keyword evidence="4 7" id="KW-1133">Transmembrane helix</keyword>
<dbReference type="GO" id="GO:0015499">
    <property type="term" value="F:formate transmembrane transporter activity"/>
    <property type="evidence" value="ECO:0007669"/>
    <property type="project" value="TreeGrafter"/>
</dbReference>
<dbReference type="Pfam" id="PF01226">
    <property type="entry name" value="Form_Nir_trans"/>
    <property type="match status" value="1"/>
</dbReference>
<sequence>MSVLKPKDIAKVFSDSAFDKNGHSTARLLVLSILGGAFIALGFMLAILVAGGSPKLAANNPGLKSFILGATFPIGFIMCVIGGGEIFTSACAAMPMPLLRKQTGIGPVLRVWGLVYAGNFIGGLMTAWLFTQQTGIFPEGSAALHTLIHIAEHKVGILPEQADEAHFWVTFVKGMGANWMVCMAAWMAYSAKDTFGKVIAIWIPVMTFVAFGFEHCVANMYVIPAAILQGAHISWTQFITDNLIAATLGNIVGGFLFVGLAYWFIYLKKEDEKLDHKQFSAVNPEGELIKK</sequence>
<keyword evidence="9" id="KW-1185">Reference proteome</keyword>
<dbReference type="NCBIfam" id="TIGR00790">
    <property type="entry name" value="fnt"/>
    <property type="match status" value="1"/>
</dbReference>
<dbReference type="InterPro" id="IPR023271">
    <property type="entry name" value="Aquaporin-like"/>
</dbReference>
<feature type="transmembrane region" description="Helical" evidence="7">
    <location>
        <begin position="201"/>
        <end position="223"/>
    </location>
</feature>
<evidence type="ECO:0000256" key="5">
    <source>
        <dbReference type="ARBA" id="ARBA00023136"/>
    </source>
</evidence>
<evidence type="ECO:0000256" key="6">
    <source>
        <dbReference type="ARBA" id="ARBA00049660"/>
    </source>
</evidence>
<feature type="transmembrane region" description="Helical" evidence="7">
    <location>
        <begin position="243"/>
        <end position="267"/>
    </location>
</feature>
<keyword evidence="2" id="KW-0813">Transport</keyword>
<comment type="similarity">
    <text evidence="6">Belongs to the FNT transporter (TC 1.A.16) family.</text>
</comment>
<keyword evidence="3 7" id="KW-0812">Transmembrane</keyword>
<dbReference type="Gene3D" id="1.20.1080.10">
    <property type="entry name" value="Glycerol uptake facilitator protein"/>
    <property type="match status" value="1"/>
</dbReference>
<dbReference type="InterPro" id="IPR000292">
    <property type="entry name" value="For/NO2_transpt"/>
</dbReference>
<evidence type="ECO:0000256" key="3">
    <source>
        <dbReference type="ARBA" id="ARBA00022692"/>
    </source>
</evidence>
<feature type="transmembrane region" description="Helical" evidence="7">
    <location>
        <begin position="167"/>
        <end position="189"/>
    </location>
</feature>
<organism evidence="8 9">
    <name type="scientific">Persicobacter diffluens</name>
    <dbReference type="NCBI Taxonomy" id="981"/>
    <lineage>
        <taxon>Bacteria</taxon>
        <taxon>Pseudomonadati</taxon>
        <taxon>Bacteroidota</taxon>
        <taxon>Cytophagia</taxon>
        <taxon>Cytophagales</taxon>
        <taxon>Persicobacteraceae</taxon>
        <taxon>Persicobacter</taxon>
    </lineage>
</organism>
<evidence type="ECO:0000313" key="8">
    <source>
        <dbReference type="EMBL" id="GJM60421.1"/>
    </source>
</evidence>
<evidence type="ECO:0000313" key="9">
    <source>
        <dbReference type="Proteomes" id="UP001310022"/>
    </source>
</evidence>